<dbReference type="SMART" id="SM00066">
    <property type="entry name" value="GAL4"/>
    <property type="match status" value="1"/>
</dbReference>
<dbReference type="CDD" id="cd00067">
    <property type="entry name" value="GAL4"/>
    <property type="match status" value="1"/>
</dbReference>
<evidence type="ECO:0000256" key="2">
    <source>
        <dbReference type="ARBA" id="ARBA00022723"/>
    </source>
</evidence>
<proteinExistence type="predicted"/>
<dbReference type="GO" id="GO:0045944">
    <property type="term" value="P:positive regulation of transcription by RNA polymerase II"/>
    <property type="evidence" value="ECO:0007669"/>
    <property type="project" value="TreeGrafter"/>
</dbReference>
<name>A0A1E3B8W9_ASPCR</name>
<keyword evidence="11" id="KW-1185">Reference proteome</keyword>
<reference evidence="10 11" key="1">
    <citation type="journal article" date="2016" name="BMC Genomics">
        <title>Comparative genomic and transcriptomic analyses of the Fuzhuan brick tea-fermentation fungus Aspergillus cristatus.</title>
        <authorList>
            <person name="Ge Y."/>
            <person name="Wang Y."/>
            <person name="Liu Y."/>
            <person name="Tan Y."/>
            <person name="Ren X."/>
            <person name="Zhang X."/>
            <person name="Hyde K.D."/>
            <person name="Liu Y."/>
            <person name="Liu Z."/>
        </authorList>
    </citation>
    <scope>NUCLEOTIDE SEQUENCE [LARGE SCALE GENOMIC DNA]</scope>
    <source>
        <strain evidence="10 11">GZAAS20.1005</strain>
    </source>
</reference>
<feature type="compositionally biased region" description="Low complexity" evidence="7">
    <location>
        <begin position="139"/>
        <end position="150"/>
    </location>
</feature>
<organism evidence="10 11">
    <name type="scientific">Aspergillus cristatus</name>
    <name type="common">Chinese Fuzhuan brick tea-fermentation fungus</name>
    <name type="synonym">Eurotium cristatum</name>
    <dbReference type="NCBI Taxonomy" id="573508"/>
    <lineage>
        <taxon>Eukaryota</taxon>
        <taxon>Fungi</taxon>
        <taxon>Dikarya</taxon>
        <taxon>Ascomycota</taxon>
        <taxon>Pezizomycotina</taxon>
        <taxon>Eurotiomycetes</taxon>
        <taxon>Eurotiomycetidae</taxon>
        <taxon>Eurotiales</taxon>
        <taxon>Aspergillaceae</taxon>
        <taxon>Aspergillus</taxon>
        <taxon>Aspergillus subgen. Aspergillus</taxon>
    </lineage>
</organism>
<evidence type="ECO:0000259" key="9">
    <source>
        <dbReference type="PROSITE" id="PS50048"/>
    </source>
</evidence>
<dbReference type="AlphaFoldDB" id="A0A1E3B8W9"/>
<dbReference type="GO" id="GO:0043565">
    <property type="term" value="F:sequence-specific DNA binding"/>
    <property type="evidence" value="ECO:0007669"/>
    <property type="project" value="TreeGrafter"/>
</dbReference>
<feature type="compositionally biased region" description="Polar residues" evidence="7">
    <location>
        <begin position="40"/>
        <end position="49"/>
    </location>
</feature>
<keyword evidence="8" id="KW-0812">Transmembrane</keyword>
<evidence type="ECO:0000256" key="8">
    <source>
        <dbReference type="SAM" id="Phobius"/>
    </source>
</evidence>
<dbReference type="OrthoDB" id="2579025at2759"/>
<comment type="subcellular location">
    <subcellularLocation>
        <location evidence="1">Nucleus</location>
    </subcellularLocation>
</comment>
<evidence type="ECO:0000256" key="1">
    <source>
        <dbReference type="ARBA" id="ARBA00004123"/>
    </source>
</evidence>
<dbReference type="InterPro" id="IPR007219">
    <property type="entry name" value="XnlR_reg_dom"/>
</dbReference>
<keyword evidence="8" id="KW-1133">Transmembrane helix</keyword>
<dbReference type="GO" id="GO:0000981">
    <property type="term" value="F:DNA-binding transcription factor activity, RNA polymerase II-specific"/>
    <property type="evidence" value="ECO:0007669"/>
    <property type="project" value="InterPro"/>
</dbReference>
<dbReference type="PROSITE" id="PS00463">
    <property type="entry name" value="ZN2_CY6_FUNGAL_1"/>
    <property type="match status" value="1"/>
</dbReference>
<keyword evidence="5" id="KW-0804">Transcription</keyword>
<feature type="region of interest" description="Disordered" evidence="7">
    <location>
        <begin position="101"/>
        <end position="167"/>
    </location>
</feature>
<sequence length="762" mass="85663">MAAATITRADAQLSPRNNDHVELFQNNAVPAAGRKRKTSDSSAGNNNKSHAQRQKITRACDYCKGKKTRCTGTLPCLRCSRLSLRCEYNAAYSRGLPPDPLPFSKSGDGNASPVSNHAGYGLSTPSQVSSRSRFRDTASSRSQPRRGSSGLESRDSPEPVATDLEGNYLGPSSGISFLNRVWQRLHHDESSAITDELQNECSSKNTSVFMFGDRPYSNFQESGFTLPPFDKARELVDVYFDYAIVTYRFLHRGSVDEWLNQVYENDFSIANPPTGNMVARTAIILMIFSVATLYEEQHPGIQKDHGNESELWYTASKYMSSIESGPPRLETIQARLGQCLYLLSSSRANECWYAFGTALQLVTALGLHRKFPAKKSKNGNTYLEQELRKRIFWSAYTLDKYLSVMFGRPRLLHDEDIDQELPEEMNDEDMLQEDPAKRTGSADCMMIASVLHYKIGRILGEISRQLGSINPHSRDSPLDRVVRLTTELEKWKEEMPPLFSSVRPTSLIPPLCRQSQVLQLAYSHAMIHVTRSFLLNDFTDLSRRPQIPHPTVTNILQKCIGAAENVITLVDSLAKQGVMIQSFWFTHYVCFCAIIVVYIYIIQQHQSSSPSAFSPQSTENSSRLHDLFNLAEACQQHLAEATRKNCPSRRYSIILEELRREVHRQIGSPLASSTPVNPQNQESPLDQDQFLLSNMDQPVSLDSGVLDYAPPQNFQASDLPGASFDPMDDIGLLESLEGPNWWAQLDSWAFSNPSNDLSMFMF</sequence>
<evidence type="ECO:0000256" key="4">
    <source>
        <dbReference type="ARBA" id="ARBA00023125"/>
    </source>
</evidence>
<dbReference type="PANTHER" id="PTHR47540:SF3">
    <property type="entry name" value="ZN(II)2CYS6 TRANSCRIPTION FACTOR (EUROFUNG)"/>
    <property type="match status" value="1"/>
</dbReference>
<dbReference type="Pfam" id="PF00172">
    <property type="entry name" value="Zn_clus"/>
    <property type="match status" value="1"/>
</dbReference>
<dbReference type="Proteomes" id="UP000094569">
    <property type="component" value="Unassembled WGS sequence"/>
</dbReference>
<dbReference type="EMBL" id="JXNT01000008">
    <property type="protein sequence ID" value="ODM17420.1"/>
    <property type="molecule type" value="Genomic_DNA"/>
</dbReference>
<evidence type="ECO:0000256" key="7">
    <source>
        <dbReference type="SAM" id="MobiDB-lite"/>
    </source>
</evidence>
<evidence type="ECO:0000256" key="5">
    <source>
        <dbReference type="ARBA" id="ARBA00023163"/>
    </source>
</evidence>
<dbReference type="SUPFAM" id="SSF57701">
    <property type="entry name" value="Zn2/Cys6 DNA-binding domain"/>
    <property type="match status" value="1"/>
</dbReference>
<dbReference type="InterPro" id="IPR036864">
    <property type="entry name" value="Zn2-C6_fun-type_DNA-bd_sf"/>
</dbReference>
<dbReference type="PANTHER" id="PTHR47540">
    <property type="entry name" value="THIAMINE REPRESSIBLE GENES REGULATORY PROTEIN THI5"/>
    <property type="match status" value="1"/>
</dbReference>
<protein>
    <recommendedName>
        <fullName evidence="9">Zn(2)-C6 fungal-type domain-containing protein</fullName>
    </recommendedName>
</protein>
<keyword evidence="4" id="KW-0238">DNA-binding</keyword>
<feature type="region of interest" description="Disordered" evidence="7">
    <location>
        <begin position="1"/>
        <end position="54"/>
    </location>
</feature>
<dbReference type="GO" id="GO:0008270">
    <property type="term" value="F:zinc ion binding"/>
    <property type="evidence" value="ECO:0007669"/>
    <property type="project" value="InterPro"/>
</dbReference>
<dbReference type="VEuPathDB" id="FungiDB:SI65_07095"/>
<feature type="transmembrane region" description="Helical" evidence="8">
    <location>
        <begin position="583"/>
        <end position="601"/>
    </location>
</feature>
<evidence type="ECO:0000313" key="11">
    <source>
        <dbReference type="Proteomes" id="UP000094569"/>
    </source>
</evidence>
<dbReference type="STRING" id="573508.A0A1E3B8W9"/>
<dbReference type="PROSITE" id="PS50048">
    <property type="entry name" value="ZN2_CY6_FUNGAL_2"/>
    <property type="match status" value="1"/>
</dbReference>
<dbReference type="InterPro" id="IPR001138">
    <property type="entry name" value="Zn2Cys6_DnaBD"/>
</dbReference>
<keyword evidence="8" id="KW-0472">Membrane</keyword>
<dbReference type="Pfam" id="PF04082">
    <property type="entry name" value="Fungal_trans"/>
    <property type="match status" value="1"/>
</dbReference>
<evidence type="ECO:0000256" key="6">
    <source>
        <dbReference type="ARBA" id="ARBA00023242"/>
    </source>
</evidence>
<dbReference type="InterPro" id="IPR051711">
    <property type="entry name" value="Stress_Response_Reg"/>
</dbReference>
<dbReference type="SMART" id="SM00906">
    <property type="entry name" value="Fungal_trans"/>
    <property type="match status" value="1"/>
</dbReference>
<keyword evidence="3" id="KW-0805">Transcription regulation</keyword>
<dbReference type="CDD" id="cd12148">
    <property type="entry name" value="fungal_TF_MHR"/>
    <property type="match status" value="1"/>
</dbReference>
<accession>A0A1E3B8W9</accession>
<feature type="domain" description="Zn(2)-C6 fungal-type" evidence="9">
    <location>
        <begin position="59"/>
        <end position="88"/>
    </location>
</feature>
<keyword evidence="2" id="KW-0479">Metal-binding</keyword>
<dbReference type="GO" id="GO:0006351">
    <property type="term" value="P:DNA-templated transcription"/>
    <property type="evidence" value="ECO:0007669"/>
    <property type="project" value="InterPro"/>
</dbReference>
<evidence type="ECO:0000256" key="3">
    <source>
        <dbReference type="ARBA" id="ARBA00023015"/>
    </source>
</evidence>
<evidence type="ECO:0000313" key="10">
    <source>
        <dbReference type="EMBL" id="ODM17420.1"/>
    </source>
</evidence>
<dbReference type="Gene3D" id="4.10.240.10">
    <property type="entry name" value="Zn(2)-C6 fungal-type DNA-binding domain"/>
    <property type="match status" value="1"/>
</dbReference>
<comment type="caution">
    <text evidence="10">The sequence shown here is derived from an EMBL/GenBank/DDBJ whole genome shotgun (WGS) entry which is preliminary data.</text>
</comment>
<keyword evidence="6" id="KW-0539">Nucleus</keyword>
<dbReference type="GO" id="GO:0005634">
    <property type="term" value="C:nucleus"/>
    <property type="evidence" value="ECO:0007669"/>
    <property type="project" value="UniProtKB-SubCell"/>
</dbReference>
<gene>
    <name evidence="10" type="ORF">SI65_07095</name>
</gene>